<dbReference type="InterPro" id="IPR000992">
    <property type="entry name" value="SRP1_TIP1"/>
</dbReference>
<dbReference type="eggNOG" id="ENOG502RZ9R">
    <property type="taxonomic scope" value="Eukaryota"/>
</dbReference>
<proteinExistence type="predicted"/>
<evidence type="ECO:0000313" key="2">
    <source>
        <dbReference type="EMBL" id="EGW34228.1"/>
    </source>
</evidence>
<dbReference type="AlphaFoldDB" id="G3AHR4"/>
<organism evidence="3">
    <name type="scientific">Spathaspora passalidarum (strain NRRL Y-27907 / 11-Y1)</name>
    <dbReference type="NCBI Taxonomy" id="619300"/>
    <lineage>
        <taxon>Eukaryota</taxon>
        <taxon>Fungi</taxon>
        <taxon>Dikarya</taxon>
        <taxon>Ascomycota</taxon>
        <taxon>Saccharomycotina</taxon>
        <taxon>Pichiomycetes</taxon>
        <taxon>Debaryomycetaceae</taxon>
        <taxon>Spathaspora</taxon>
    </lineage>
</organism>
<keyword evidence="3" id="KW-1185">Reference proteome</keyword>
<dbReference type="EMBL" id="GL996500">
    <property type="protein sequence ID" value="EGW34228.1"/>
    <property type="molecule type" value="Genomic_DNA"/>
</dbReference>
<gene>
    <name evidence="2" type="ORF">SPAPADRAFT_59659</name>
</gene>
<accession>G3AHR4</accession>
<dbReference type="Pfam" id="PF00660">
    <property type="entry name" value="SRP1_TIP1"/>
    <property type="match status" value="1"/>
</dbReference>
<dbReference type="GeneID" id="18873011"/>
<protein>
    <submittedName>
        <fullName evidence="2">Uncharacterized protein</fullName>
    </submittedName>
</protein>
<feature type="region of interest" description="Disordered" evidence="1">
    <location>
        <begin position="107"/>
        <end position="179"/>
    </location>
</feature>
<dbReference type="RefSeq" id="XP_007373812.1">
    <property type="nucleotide sequence ID" value="XM_007373750.1"/>
</dbReference>
<dbReference type="HOGENOM" id="CLU_129392_0_0_1"/>
<dbReference type="InParanoid" id="G3AHR4"/>
<dbReference type="KEGG" id="spaa:SPAPADRAFT_59659"/>
<evidence type="ECO:0000256" key="1">
    <source>
        <dbReference type="SAM" id="MobiDB-lite"/>
    </source>
</evidence>
<sequence>MKPSSIFAPAVAFAITANAANASPQDIHFLTELVNDFQSHKLEYLSFLGTASSVPMDLAPLATHVLTYTDDSYTTMLADTSINFAALTSFVTRLPWHTRIQFDAAATDDGTGTTTVTATGTNGHTSPSPTGTVTKTTTPTTSPSPGGTGHTSPSPTTGTDGTHTATAQTETVTGSETKTTSTHGAAALVSAPLGALIGGVAFALL</sequence>
<dbReference type="OMA" id="ATELPWY"/>
<evidence type="ECO:0000313" key="3">
    <source>
        <dbReference type="Proteomes" id="UP000000709"/>
    </source>
</evidence>
<reference evidence="2 3" key="1">
    <citation type="journal article" date="2011" name="Proc. Natl. Acad. Sci. U.S.A.">
        <title>Comparative genomics of xylose-fermenting fungi for enhanced biofuel production.</title>
        <authorList>
            <person name="Wohlbach D.J."/>
            <person name="Kuo A."/>
            <person name="Sato T.K."/>
            <person name="Potts K.M."/>
            <person name="Salamov A.A."/>
            <person name="LaButti K.M."/>
            <person name="Sun H."/>
            <person name="Clum A."/>
            <person name="Pangilinan J.L."/>
            <person name="Lindquist E.A."/>
            <person name="Lucas S."/>
            <person name="Lapidus A."/>
            <person name="Jin M."/>
            <person name="Gunawan C."/>
            <person name="Balan V."/>
            <person name="Dale B.E."/>
            <person name="Jeffries T.W."/>
            <person name="Zinkel R."/>
            <person name="Barry K.W."/>
            <person name="Grigoriev I.V."/>
            <person name="Gasch A.P."/>
        </authorList>
    </citation>
    <scope>NUCLEOTIDE SEQUENCE [LARGE SCALE GENOMIC DNA]</scope>
    <source>
        <strain evidence="3">NRRL Y-27907 / 11-Y1</strain>
    </source>
</reference>
<dbReference type="OrthoDB" id="4069694at2759"/>
<name>G3AHR4_SPAPN</name>
<dbReference type="Proteomes" id="UP000000709">
    <property type="component" value="Unassembled WGS sequence"/>
</dbReference>